<dbReference type="Gene3D" id="3.30.559.10">
    <property type="entry name" value="Chloramphenicol acetyltransferase-like domain"/>
    <property type="match status" value="1"/>
</dbReference>
<proteinExistence type="predicted"/>
<feature type="domain" description="Condensation" evidence="1">
    <location>
        <begin position="39"/>
        <end position="457"/>
    </location>
</feature>
<dbReference type="InterPro" id="IPR001242">
    <property type="entry name" value="Condensation_dom"/>
</dbReference>
<gene>
    <name evidence="2" type="ORF">ACFPCV_30665</name>
</gene>
<dbReference type="SUPFAM" id="SSF52777">
    <property type="entry name" value="CoA-dependent acyltransferases"/>
    <property type="match status" value="2"/>
</dbReference>
<name>A0ABV9SAZ6_9PSEU</name>
<reference evidence="3" key="1">
    <citation type="journal article" date="2019" name="Int. J. Syst. Evol. Microbiol.">
        <title>The Global Catalogue of Microorganisms (GCM) 10K type strain sequencing project: providing services to taxonomists for standard genome sequencing and annotation.</title>
        <authorList>
            <consortium name="The Broad Institute Genomics Platform"/>
            <consortium name="The Broad Institute Genome Sequencing Center for Infectious Disease"/>
            <person name="Wu L."/>
            <person name="Ma J."/>
        </authorList>
    </citation>
    <scope>NUCLEOTIDE SEQUENCE [LARGE SCALE GENOMIC DNA]</scope>
    <source>
        <strain evidence="3">ZS-22-S1</strain>
    </source>
</reference>
<dbReference type="Gene3D" id="3.30.559.30">
    <property type="entry name" value="Nonribosomal peptide synthetase, condensation domain"/>
    <property type="match status" value="1"/>
</dbReference>
<accession>A0ABV9SAZ6</accession>
<dbReference type="Proteomes" id="UP001595859">
    <property type="component" value="Unassembled WGS sequence"/>
</dbReference>
<evidence type="ECO:0000259" key="1">
    <source>
        <dbReference type="Pfam" id="PF00668"/>
    </source>
</evidence>
<keyword evidence="3" id="KW-1185">Reference proteome</keyword>
<organism evidence="2 3">
    <name type="scientific">Actinophytocola glycyrrhizae</name>
    <dbReference type="NCBI Taxonomy" id="2044873"/>
    <lineage>
        <taxon>Bacteria</taxon>
        <taxon>Bacillati</taxon>
        <taxon>Actinomycetota</taxon>
        <taxon>Actinomycetes</taxon>
        <taxon>Pseudonocardiales</taxon>
        <taxon>Pseudonocardiaceae</taxon>
    </lineage>
</organism>
<sequence length="473" mass="50690">MRRDDVPRGAVTDRVPVAFSGEGDGEGELAFGQLGLWQSIMQSGNSKTVAYVAEADPGTTVDEVADMLGFMVGRHQSLRTTLVLRDGERPPRQRVAAAGEITLLVVAAGEDDPAAVAEAISEHWQVVPFAYETEWPVRMAAVVAGGAVTHVVTVILHTSIDAFGLSALAADIGARDPVTGAPAGPVTALPPLAQAAREATPAGRKQNERSLRYLEQVLRTAPTQLFGPPRYDGEARYEMVRYRSPAIAMALQAFAAREHSDDSSVLLTAFLVGVGRVTGVNPLATIVLVSNRFRPGFADSVSALLKVTPFVFDVAGRTVRDAVAAVTGKALNAYKNAYYDAYEQEARVEQIERERGTAFDLSCYYNDRRQRDRVHAGAASPADEEIRAALADSELFWKQEPSVAKAKVYLSIDDPAGAIELVLSADRRYFSRDDMTALALAIEEVAVQAAIEPDTPTGVHGAVDSAVDAEAVR</sequence>
<dbReference type="Pfam" id="PF00668">
    <property type="entry name" value="Condensation"/>
    <property type="match status" value="1"/>
</dbReference>
<dbReference type="InterPro" id="IPR023213">
    <property type="entry name" value="CAT-like_dom_sf"/>
</dbReference>
<evidence type="ECO:0000313" key="2">
    <source>
        <dbReference type="EMBL" id="MFC4857884.1"/>
    </source>
</evidence>
<protein>
    <submittedName>
        <fullName evidence="2">Condensation domain-containing protein</fullName>
    </submittedName>
</protein>
<dbReference type="RefSeq" id="WP_378059935.1">
    <property type="nucleotide sequence ID" value="NZ_JBHSIS010000020.1"/>
</dbReference>
<evidence type="ECO:0000313" key="3">
    <source>
        <dbReference type="Proteomes" id="UP001595859"/>
    </source>
</evidence>
<comment type="caution">
    <text evidence="2">The sequence shown here is derived from an EMBL/GenBank/DDBJ whole genome shotgun (WGS) entry which is preliminary data.</text>
</comment>
<dbReference type="EMBL" id="JBHSIS010000020">
    <property type="protein sequence ID" value="MFC4857884.1"/>
    <property type="molecule type" value="Genomic_DNA"/>
</dbReference>